<dbReference type="Proteomes" id="UP001146468">
    <property type="component" value="Unassembled WGS sequence"/>
</dbReference>
<proteinExistence type="predicted"/>
<dbReference type="Gene3D" id="3.40.50.720">
    <property type="entry name" value="NAD(P)-binding Rossmann-like Domain"/>
    <property type="match status" value="1"/>
</dbReference>
<protein>
    <submittedName>
        <fullName evidence="2">TrkA family potassium uptake protein</fullName>
    </submittedName>
</protein>
<dbReference type="InterPro" id="IPR036291">
    <property type="entry name" value="NAD(P)-bd_dom_sf"/>
</dbReference>
<keyword evidence="3" id="KW-1185">Reference proteome</keyword>
<dbReference type="PANTHER" id="PTHR43833">
    <property type="entry name" value="POTASSIUM CHANNEL PROTEIN 2-RELATED-RELATED"/>
    <property type="match status" value="1"/>
</dbReference>
<dbReference type="AlphaFoldDB" id="A0A9X3LRP2"/>
<dbReference type="SUPFAM" id="SSF51735">
    <property type="entry name" value="NAD(P)-binding Rossmann-fold domains"/>
    <property type="match status" value="1"/>
</dbReference>
<name>A0A9X3LRP2_9CORY</name>
<comment type="caution">
    <text evidence="2">The sequence shown here is derived from an EMBL/GenBank/DDBJ whole genome shotgun (WGS) entry which is preliminary data.</text>
</comment>
<dbReference type="SUPFAM" id="SSF116726">
    <property type="entry name" value="TrkA C-terminal domain-like"/>
    <property type="match status" value="1"/>
</dbReference>
<dbReference type="PROSITE" id="PS51201">
    <property type="entry name" value="RCK_N"/>
    <property type="match status" value="1"/>
</dbReference>
<dbReference type="InterPro" id="IPR050721">
    <property type="entry name" value="Trk_Ktr_HKT_K-transport"/>
</dbReference>
<dbReference type="Pfam" id="PF02254">
    <property type="entry name" value="TrkA_N"/>
    <property type="match status" value="1"/>
</dbReference>
<sequence>MVIGLGRFGISLASELTANGVEVLGVDADSRVVKEHAPYLTDAVVADTTDPEALEQLGLDDIECVVVAVGTQLEASILTVSHLLDAGVPDIWAKASSEAHGRILSQLGVHHVVHPERDTGRRVAHLLGGKFREFAEVTPGYCVTSMSAPHAFTGFALDLDEMWRKHRVQIIAMKHGNGDVMPMVNGTVLAPSDIIIAGGSPGALESLNR</sequence>
<dbReference type="GO" id="GO:0006813">
    <property type="term" value="P:potassium ion transport"/>
    <property type="evidence" value="ECO:0007669"/>
    <property type="project" value="InterPro"/>
</dbReference>
<dbReference type="EMBL" id="JAKMUS010000001">
    <property type="protein sequence ID" value="MCZ9293007.1"/>
    <property type="molecule type" value="Genomic_DNA"/>
</dbReference>
<dbReference type="InterPro" id="IPR036721">
    <property type="entry name" value="RCK_C_sf"/>
</dbReference>
<feature type="domain" description="RCK N-terminal" evidence="1">
    <location>
        <begin position="1"/>
        <end position="113"/>
    </location>
</feature>
<reference evidence="2" key="1">
    <citation type="submission" date="2022-02" db="EMBL/GenBank/DDBJ databases">
        <title>Corynebacterium sp. from urogenital microbiome.</title>
        <authorList>
            <person name="Cappelli E.A."/>
            <person name="Ribeiro T.G."/>
            <person name="Peixe L."/>
        </authorList>
    </citation>
    <scope>NUCLEOTIDE SEQUENCE</scope>
    <source>
        <strain evidence="2">C8Ua_172</strain>
    </source>
</reference>
<dbReference type="InterPro" id="IPR003148">
    <property type="entry name" value="RCK_N"/>
</dbReference>
<evidence type="ECO:0000313" key="2">
    <source>
        <dbReference type="EMBL" id="MCZ9293007.1"/>
    </source>
</evidence>
<evidence type="ECO:0000313" key="3">
    <source>
        <dbReference type="Proteomes" id="UP001146468"/>
    </source>
</evidence>
<evidence type="ECO:0000259" key="1">
    <source>
        <dbReference type="PROSITE" id="PS51201"/>
    </source>
</evidence>
<gene>
    <name evidence="2" type="ORF">L8U60_00715</name>
</gene>
<dbReference type="PANTHER" id="PTHR43833:SF7">
    <property type="entry name" value="KTR SYSTEM POTASSIUM UPTAKE PROTEIN C"/>
    <property type="match status" value="1"/>
</dbReference>
<accession>A0A9X3LRP2</accession>
<organism evidence="2 3">
    <name type="scientific">Corynebacterium meitnerae</name>
    <dbReference type="NCBI Taxonomy" id="2913498"/>
    <lineage>
        <taxon>Bacteria</taxon>
        <taxon>Bacillati</taxon>
        <taxon>Actinomycetota</taxon>
        <taxon>Actinomycetes</taxon>
        <taxon>Mycobacteriales</taxon>
        <taxon>Corynebacteriaceae</taxon>
        <taxon>Corynebacterium</taxon>
    </lineage>
</organism>